<dbReference type="Gene3D" id="2.60.40.2370">
    <property type="entry name" value="NigD-like, C-terminal beta sandwich domain"/>
    <property type="match status" value="1"/>
</dbReference>
<dbReference type="EMBL" id="JAHLFU010000226">
    <property type="protein sequence ID" value="MBU3854349.1"/>
    <property type="molecule type" value="Genomic_DNA"/>
</dbReference>
<evidence type="ECO:0000313" key="2">
    <source>
        <dbReference type="EMBL" id="MBU3854349.1"/>
    </source>
</evidence>
<evidence type="ECO:0000259" key="1">
    <source>
        <dbReference type="Pfam" id="PF17415"/>
    </source>
</evidence>
<gene>
    <name evidence="2" type="ORF">H9789_11155</name>
</gene>
<dbReference type="Gene3D" id="2.40.50.500">
    <property type="entry name" value="NigD-like N-terminal OB domain"/>
    <property type="match status" value="1"/>
</dbReference>
<reference evidence="2" key="1">
    <citation type="journal article" date="2021" name="PeerJ">
        <title>Extensive microbial diversity within the chicken gut microbiome revealed by metagenomics and culture.</title>
        <authorList>
            <person name="Gilroy R."/>
            <person name="Ravi A."/>
            <person name="Getino M."/>
            <person name="Pursley I."/>
            <person name="Horton D.L."/>
            <person name="Alikhan N.F."/>
            <person name="Baker D."/>
            <person name="Gharbi K."/>
            <person name="Hall N."/>
            <person name="Watson M."/>
            <person name="Adriaenssens E.M."/>
            <person name="Foster-Nyarko E."/>
            <person name="Jarju S."/>
            <person name="Secka A."/>
            <person name="Antonio M."/>
            <person name="Oren A."/>
            <person name="Chaudhuri R.R."/>
            <person name="La Ragione R."/>
            <person name="Hildebrand F."/>
            <person name="Pallen M.J."/>
        </authorList>
    </citation>
    <scope>NUCLEOTIDE SEQUENCE</scope>
    <source>
        <strain evidence="2">G3-2149</strain>
    </source>
</reference>
<name>A0A9E2L813_9BACT</name>
<reference evidence="2" key="2">
    <citation type="submission" date="2021-04" db="EMBL/GenBank/DDBJ databases">
        <authorList>
            <person name="Gilroy R."/>
        </authorList>
    </citation>
    <scope>NUCLEOTIDE SEQUENCE</scope>
    <source>
        <strain evidence="2">G3-2149</strain>
    </source>
</reference>
<organism evidence="2 3">
    <name type="scientific">Candidatus Paraprevotella stercoravium</name>
    <dbReference type="NCBI Taxonomy" id="2838725"/>
    <lineage>
        <taxon>Bacteria</taxon>
        <taxon>Pseudomonadati</taxon>
        <taxon>Bacteroidota</taxon>
        <taxon>Bacteroidia</taxon>
        <taxon>Bacteroidales</taxon>
        <taxon>Prevotellaceae</taxon>
        <taxon>Paraprevotella</taxon>
    </lineage>
</organism>
<proteinExistence type="predicted"/>
<dbReference type="InterPro" id="IPR035376">
    <property type="entry name" value="NigD_C"/>
</dbReference>
<accession>A0A9E2L813</accession>
<comment type="caution">
    <text evidence="2">The sequence shown here is derived from an EMBL/GenBank/DDBJ whole genome shotgun (WGS) entry which is preliminary data.</text>
</comment>
<dbReference type="InterPro" id="IPR038179">
    <property type="entry name" value="NigD-like_N_sf"/>
</dbReference>
<sequence length="207" mass="23755">MILSLLFVCLSHSCTPADESSSYPSLITEFSEIYADAEGNLYRIRPDRKPSYYLASPLKGYHPHTEYRAVCTYSFPENDSSAVRLYKLERVVVLRDSSTLTAPEIEPLQVVSLWDGGDFINLHLQIKTQNGNHRLGFLMDSVRIAADRKRTVYLTLYHNQNNNPMYYSQKLYASLPKTSLKAVIEPGDSISLQIHSFEGNRFWKFVY</sequence>
<dbReference type="Proteomes" id="UP000823865">
    <property type="component" value="Unassembled WGS sequence"/>
</dbReference>
<dbReference type="InterPro" id="IPR038143">
    <property type="entry name" value="NigD-like_C_dom_sf"/>
</dbReference>
<dbReference type="Pfam" id="PF17415">
    <property type="entry name" value="NigD_C"/>
    <property type="match status" value="1"/>
</dbReference>
<dbReference type="AlphaFoldDB" id="A0A9E2L813"/>
<protein>
    <recommendedName>
        <fullName evidence="1">NigD-like C-terminal domain-containing protein</fullName>
    </recommendedName>
</protein>
<feature type="domain" description="NigD-like C-terminal" evidence="1">
    <location>
        <begin position="106"/>
        <end position="201"/>
    </location>
</feature>
<evidence type="ECO:0000313" key="3">
    <source>
        <dbReference type="Proteomes" id="UP000823865"/>
    </source>
</evidence>